<reference evidence="3 4" key="1">
    <citation type="journal article" date="2023" name="IMA Fungus">
        <title>Comparative genomic study of the Penicillium genus elucidates a diverse pangenome and 15 lateral gene transfer events.</title>
        <authorList>
            <person name="Petersen C."/>
            <person name="Sorensen T."/>
            <person name="Nielsen M.R."/>
            <person name="Sondergaard T.E."/>
            <person name="Sorensen J.L."/>
            <person name="Fitzpatrick D.A."/>
            <person name="Frisvad J.C."/>
            <person name="Nielsen K.L."/>
        </authorList>
    </citation>
    <scope>NUCLEOTIDE SEQUENCE [LARGE SCALE GENOMIC DNA]</scope>
    <source>
        <strain evidence="3 4">IBT 29057</strain>
    </source>
</reference>
<organism evidence="3 4">
    <name type="scientific">Penicillium hetheringtonii</name>
    <dbReference type="NCBI Taxonomy" id="911720"/>
    <lineage>
        <taxon>Eukaryota</taxon>
        <taxon>Fungi</taxon>
        <taxon>Dikarya</taxon>
        <taxon>Ascomycota</taxon>
        <taxon>Pezizomycotina</taxon>
        <taxon>Eurotiomycetes</taxon>
        <taxon>Eurotiomycetidae</taxon>
        <taxon>Eurotiales</taxon>
        <taxon>Aspergillaceae</taxon>
        <taxon>Penicillium</taxon>
    </lineage>
</organism>
<keyword evidence="2" id="KW-0732">Signal</keyword>
<feature type="chain" id="PRO_5042189470" evidence="2">
    <location>
        <begin position="19"/>
        <end position="237"/>
    </location>
</feature>
<evidence type="ECO:0000256" key="1">
    <source>
        <dbReference type="SAM" id="MobiDB-lite"/>
    </source>
</evidence>
<evidence type="ECO:0000256" key="2">
    <source>
        <dbReference type="SAM" id="SignalP"/>
    </source>
</evidence>
<dbReference type="AlphaFoldDB" id="A0AAD6GTQ3"/>
<accession>A0AAD6GTQ3</accession>
<feature type="compositionally biased region" description="Polar residues" evidence="1">
    <location>
        <begin position="150"/>
        <end position="170"/>
    </location>
</feature>
<evidence type="ECO:0000313" key="3">
    <source>
        <dbReference type="EMBL" id="KAJ5586326.1"/>
    </source>
</evidence>
<evidence type="ECO:0000313" key="4">
    <source>
        <dbReference type="Proteomes" id="UP001216150"/>
    </source>
</evidence>
<feature type="region of interest" description="Disordered" evidence="1">
    <location>
        <begin position="120"/>
        <end position="212"/>
    </location>
</feature>
<comment type="caution">
    <text evidence="3">The sequence shown here is derived from an EMBL/GenBank/DDBJ whole genome shotgun (WGS) entry which is preliminary data.</text>
</comment>
<dbReference type="Proteomes" id="UP001216150">
    <property type="component" value="Unassembled WGS sequence"/>
</dbReference>
<keyword evidence="4" id="KW-1185">Reference proteome</keyword>
<feature type="signal peptide" evidence="2">
    <location>
        <begin position="1"/>
        <end position="18"/>
    </location>
</feature>
<proteinExistence type="predicted"/>
<feature type="compositionally biased region" description="Low complexity" evidence="1">
    <location>
        <begin position="120"/>
        <end position="149"/>
    </location>
</feature>
<sequence length="237" mass="23122">MHLKTLPAFLLLAPAVLANPVATDAANSDYSGDLDYFQSALDNIPSSILTVLETAVPVSWYMGLMDPASQSSFLSEASAGVYPDWYSALPSSVIAWASSAAENGDDFLFGGATATATATATDSASESDSATGSASATASGSKSGSESATVTPTAKTSDTRDSTITGTVSPTDTKATTASSEAKASGTTSNATADASSSAASTSASSETSTGGAPLATGSVAMSLAGAAGLLGLVAVL</sequence>
<name>A0AAD6GTQ3_9EURO</name>
<gene>
    <name evidence="3" type="ORF">N7450_006113</name>
</gene>
<protein>
    <submittedName>
        <fullName evidence="3">Uncharacterized protein</fullName>
    </submittedName>
</protein>
<feature type="compositionally biased region" description="Low complexity" evidence="1">
    <location>
        <begin position="171"/>
        <end position="212"/>
    </location>
</feature>
<dbReference type="EMBL" id="JAQJAC010000004">
    <property type="protein sequence ID" value="KAJ5586326.1"/>
    <property type="molecule type" value="Genomic_DNA"/>
</dbReference>